<reference evidence="3 4" key="1">
    <citation type="submission" date="2018-12" db="EMBL/GenBank/DDBJ databases">
        <title>Unveiling genomic diversity among members of the Bifidobacterium pseudolongum species, a widely distributed gut commensal of the animal kingdom.</title>
        <authorList>
            <person name="Lugli G.A."/>
            <person name="Duranti S."/>
            <person name="Albert K."/>
            <person name="Mancabelli L."/>
            <person name="Napoli S."/>
            <person name="Viappiani A."/>
            <person name="Anzalone R."/>
            <person name="Longhi G."/>
            <person name="Milani C."/>
            <person name="Turroni F."/>
            <person name="Alessandri G."/>
            <person name="Sela D.A."/>
            <person name="Van Sinderen D."/>
            <person name="Ventura M."/>
        </authorList>
    </citation>
    <scope>NUCLEOTIDE SEQUENCE [LARGE SCALE GENOMIC DNA]</scope>
    <source>
        <strain evidence="3 4">2017B</strain>
    </source>
</reference>
<evidence type="ECO:0000256" key="1">
    <source>
        <dbReference type="SAM" id="MobiDB-lite"/>
    </source>
</evidence>
<accession>A0A4Q5ALY7</accession>
<comment type="caution">
    <text evidence="3">The sequence shown here is derived from an EMBL/GenBank/DDBJ whole genome shotgun (WGS) entry which is preliminary data.</text>
</comment>
<dbReference type="Proteomes" id="UP000291920">
    <property type="component" value="Unassembled WGS sequence"/>
</dbReference>
<dbReference type="EMBL" id="RYUT01000002">
    <property type="protein sequence ID" value="RYQ31086.1"/>
    <property type="molecule type" value="Genomic_DNA"/>
</dbReference>
<evidence type="ECO:0000313" key="4">
    <source>
        <dbReference type="Proteomes" id="UP000291920"/>
    </source>
</evidence>
<evidence type="ECO:0000313" key="3">
    <source>
        <dbReference type="EMBL" id="RYQ31086.1"/>
    </source>
</evidence>
<feature type="domain" description="Transposase for insertion sequence element IS21-like C-terminal" evidence="2">
    <location>
        <begin position="52"/>
        <end position="125"/>
    </location>
</feature>
<protein>
    <submittedName>
        <fullName evidence="3">Integrase</fullName>
    </submittedName>
</protein>
<dbReference type="Pfam" id="PF22483">
    <property type="entry name" value="Mu-transpos_C_2"/>
    <property type="match status" value="1"/>
</dbReference>
<name>A0A4Q5ALY7_9BIFI</name>
<organism evidence="3 4">
    <name type="scientific">Bifidobacterium pseudolongum subsp. globosum</name>
    <dbReference type="NCBI Taxonomy" id="1690"/>
    <lineage>
        <taxon>Bacteria</taxon>
        <taxon>Bacillati</taxon>
        <taxon>Actinomycetota</taxon>
        <taxon>Actinomycetes</taxon>
        <taxon>Bifidobacteriales</taxon>
        <taxon>Bifidobacteriaceae</taxon>
        <taxon>Bifidobacterium</taxon>
    </lineage>
</organism>
<feature type="region of interest" description="Disordered" evidence="1">
    <location>
        <begin position="219"/>
        <end position="238"/>
    </location>
</feature>
<gene>
    <name evidence="3" type="ORF">PG2017B_0896</name>
</gene>
<sequence>MVPKPAAESFEQLTLLLLERCEAMSLTSSSPKDPASSVADRFETDRDALMPLPSHAFDAVSWHNRKADKYGRVEFGSNHYQAGGRWQRRSVLVAARWDRVTLHDPDDDTVIAIHPRAYGRAESVRDPALVVHQLAAKPRAWRESEIRADFPDIVRRWFDERDPDDLAASLKAVSAACRDCSFDAVAKAAAALIETRKPERLHAHQLTPHARRLDQEQDTHYAHEPDPSIYDRFPDDHE</sequence>
<dbReference type="AlphaFoldDB" id="A0A4Q5ALY7"/>
<dbReference type="InterPro" id="IPR054353">
    <property type="entry name" value="IstA-like_C"/>
</dbReference>
<evidence type="ECO:0000259" key="2">
    <source>
        <dbReference type="Pfam" id="PF22483"/>
    </source>
</evidence>
<proteinExistence type="predicted"/>